<dbReference type="FunFam" id="2.160.20.10:FF:000136">
    <property type="entry name" value="Uncharacterized protein"/>
    <property type="match status" value="1"/>
</dbReference>
<dbReference type="SUPFAM" id="SSF51126">
    <property type="entry name" value="Pectin lyase-like"/>
    <property type="match status" value="3"/>
</dbReference>
<reference evidence="4" key="1">
    <citation type="submission" date="2006-10" db="EMBL/GenBank/DDBJ databases">
        <authorList>
            <person name="Amadeo P."/>
            <person name="Zhao Q."/>
            <person name="Wortman J."/>
            <person name="Fraser-Liggett C."/>
            <person name="Carlton J."/>
        </authorList>
    </citation>
    <scope>NUCLEOTIDE SEQUENCE</scope>
    <source>
        <strain evidence="4">G3</strain>
    </source>
</reference>
<dbReference type="SMART" id="SM00710">
    <property type="entry name" value="PbH1"/>
    <property type="match status" value="9"/>
</dbReference>
<dbReference type="AlphaFoldDB" id="A2DIY9"/>
<evidence type="ECO:0000256" key="2">
    <source>
        <dbReference type="PROSITE-ProRule" id="PRU00175"/>
    </source>
</evidence>
<dbReference type="Gene3D" id="2.160.20.10">
    <property type="entry name" value="Single-stranded right-handed beta-helix, Pectin lyase-like"/>
    <property type="match status" value="2"/>
</dbReference>
<organism evidence="4 5">
    <name type="scientific">Trichomonas vaginalis (strain ATCC PRA-98 / G3)</name>
    <dbReference type="NCBI Taxonomy" id="412133"/>
    <lineage>
        <taxon>Eukaryota</taxon>
        <taxon>Metamonada</taxon>
        <taxon>Parabasalia</taxon>
        <taxon>Trichomonadida</taxon>
        <taxon>Trichomonadidae</taxon>
        <taxon>Trichomonas</taxon>
    </lineage>
</organism>
<dbReference type="SMART" id="SM00184">
    <property type="entry name" value="RING"/>
    <property type="match status" value="2"/>
</dbReference>
<dbReference type="InterPro" id="IPR011050">
    <property type="entry name" value="Pectin_lyase_fold/virulence"/>
</dbReference>
<evidence type="ECO:0000313" key="4">
    <source>
        <dbReference type="EMBL" id="EAY19564.1"/>
    </source>
</evidence>
<dbReference type="SUPFAM" id="SSF57850">
    <property type="entry name" value="RING/U-box"/>
    <property type="match status" value="1"/>
</dbReference>
<dbReference type="Pfam" id="PF13920">
    <property type="entry name" value="zf-C3HC4_3"/>
    <property type="match status" value="2"/>
</dbReference>
<dbReference type="InterPro" id="IPR039448">
    <property type="entry name" value="Beta_helix"/>
</dbReference>
<dbReference type="Proteomes" id="UP000001542">
    <property type="component" value="Unassembled WGS sequence"/>
</dbReference>
<dbReference type="EMBL" id="DS113206">
    <property type="protein sequence ID" value="EAY19564.1"/>
    <property type="molecule type" value="Genomic_DNA"/>
</dbReference>
<keyword evidence="2" id="KW-0479">Metal-binding</keyword>
<dbReference type="PROSITE" id="PS50089">
    <property type="entry name" value="ZF_RING_2"/>
    <property type="match status" value="2"/>
</dbReference>
<keyword evidence="2" id="KW-0862">Zinc</keyword>
<dbReference type="InterPro" id="IPR006626">
    <property type="entry name" value="PbH1"/>
</dbReference>
<dbReference type="PANTHER" id="PTHR22990:SF15">
    <property type="entry name" value="F-BOX ONLY PROTEIN 10"/>
    <property type="match status" value="1"/>
</dbReference>
<dbReference type="Gene3D" id="3.30.40.10">
    <property type="entry name" value="Zinc/RING finger domain, C3HC4 (zinc finger)"/>
    <property type="match status" value="2"/>
</dbReference>
<dbReference type="VEuPathDB" id="TrichDB:TVAG_228270"/>
<protein>
    <recommendedName>
        <fullName evidence="3">RING-type domain-containing protein</fullName>
    </recommendedName>
</protein>
<feature type="domain" description="RING-type" evidence="3">
    <location>
        <begin position="589"/>
        <end position="627"/>
    </location>
</feature>
<feature type="domain" description="RING-type" evidence="3">
    <location>
        <begin position="528"/>
        <end position="569"/>
    </location>
</feature>
<dbReference type="GO" id="GO:0008270">
    <property type="term" value="F:zinc ion binding"/>
    <property type="evidence" value="ECO:0007669"/>
    <property type="project" value="UniProtKB-KW"/>
</dbReference>
<keyword evidence="1" id="KW-0677">Repeat</keyword>
<dbReference type="VEuPathDB" id="TrichDB:TVAGG3_0483780"/>
<evidence type="ECO:0000256" key="1">
    <source>
        <dbReference type="ARBA" id="ARBA00022737"/>
    </source>
</evidence>
<gene>
    <name evidence="4" type="ORF">TVAG_228270</name>
</gene>
<accession>A2DIY9</accession>
<name>A2DIY9_TRIV3</name>
<dbReference type="SMR" id="A2DIY9"/>
<dbReference type="PANTHER" id="PTHR22990">
    <property type="entry name" value="F-BOX ONLY PROTEIN"/>
    <property type="match status" value="1"/>
</dbReference>
<dbReference type="FunFam" id="3.30.40.10:FF:001223">
    <property type="entry name" value="Protein 21.1, putative"/>
    <property type="match status" value="1"/>
</dbReference>
<dbReference type="RefSeq" id="XP_001580550.1">
    <property type="nucleotide sequence ID" value="XM_001580500.1"/>
</dbReference>
<dbReference type="GO" id="GO:0042981">
    <property type="term" value="P:regulation of apoptotic process"/>
    <property type="evidence" value="ECO:0000318"/>
    <property type="project" value="GO_Central"/>
</dbReference>
<dbReference type="InterPro" id="IPR012334">
    <property type="entry name" value="Pectin_lyas_fold"/>
</dbReference>
<dbReference type="Pfam" id="PF13229">
    <property type="entry name" value="Beta_helix"/>
    <property type="match status" value="2"/>
</dbReference>
<evidence type="ECO:0000259" key="3">
    <source>
        <dbReference type="PROSITE" id="PS50089"/>
    </source>
</evidence>
<proteinExistence type="predicted"/>
<dbReference type="KEGG" id="tva:5465085"/>
<sequence length="640" mass="71541">MSSQEHENVQESYVSFYNLSSLGSESNNHVFRITPPSTVDLDNTIIINFSGTLIFDSQTEYVCKLIRVVAGMSVTFIDLNLKGGICTNTASYITIKNSRIHEIQSGVDYLLASTNSRIEIENTIFENSMLYGISADDSSNITLRNCKIINCSEAGLVATGYSKVFVYDSLIDKSDTDLTFADTRSQFVFSNTEFKNAQQTAIFINANSTLKVTNSKFTDNHKGALAVHQSFETELENCDIINSGDTCVLLDDAQTILNNVYMRKCNGNCLNASSHSAAFIKDCHFEESQWPLLAFCDGAMGYVSHCIFEKSLMSGVIVRSSNRVVIEDCIIRTCAEAGTRVINSKNITIRNCCIGDTQYGALEVCDLSDVNVEDCIIAGGAAHGINVFTGAVLHVTRCQLIGPFNSFMWIHHGASIFASEIVFADSPSPIKKGQWRLFANCTTALARNDIGNPIINETYTYNFNDMKTDEINLELPKKQRENDIKICRIDTKYAVEVINSYIVGVGNYELHANNLAKMENKNFIVKRCLKCDKVKRCCLFSPCGHAIYCPECWDSLPEKDRPTKCPLCHLPIEKTLHQIFNQGADEHLCPICYTNNIDSVIMPCGHPICLECCKSWFVEHSECPFCREEQARFRPFVPYE</sequence>
<dbReference type="InterPro" id="IPR001841">
    <property type="entry name" value="Znf_RING"/>
</dbReference>
<evidence type="ECO:0000313" key="5">
    <source>
        <dbReference type="Proteomes" id="UP000001542"/>
    </source>
</evidence>
<reference evidence="4" key="2">
    <citation type="journal article" date="2007" name="Science">
        <title>Draft genome sequence of the sexually transmitted pathogen Trichomonas vaginalis.</title>
        <authorList>
            <person name="Carlton J.M."/>
            <person name="Hirt R.P."/>
            <person name="Silva J.C."/>
            <person name="Delcher A.L."/>
            <person name="Schatz M."/>
            <person name="Zhao Q."/>
            <person name="Wortman J.R."/>
            <person name="Bidwell S.L."/>
            <person name="Alsmark U.C.M."/>
            <person name="Besteiro S."/>
            <person name="Sicheritz-Ponten T."/>
            <person name="Noel C.J."/>
            <person name="Dacks J.B."/>
            <person name="Foster P.G."/>
            <person name="Simillion C."/>
            <person name="Van de Peer Y."/>
            <person name="Miranda-Saavedra D."/>
            <person name="Barton G.J."/>
            <person name="Westrop G.D."/>
            <person name="Mueller S."/>
            <person name="Dessi D."/>
            <person name="Fiori P.L."/>
            <person name="Ren Q."/>
            <person name="Paulsen I."/>
            <person name="Zhang H."/>
            <person name="Bastida-Corcuera F.D."/>
            <person name="Simoes-Barbosa A."/>
            <person name="Brown M.T."/>
            <person name="Hayes R.D."/>
            <person name="Mukherjee M."/>
            <person name="Okumura C.Y."/>
            <person name="Schneider R."/>
            <person name="Smith A.J."/>
            <person name="Vanacova S."/>
            <person name="Villalvazo M."/>
            <person name="Haas B.J."/>
            <person name="Pertea M."/>
            <person name="Feldblyum T.V."/>
            <person name="Utterback T.R."/>
            <person name="Shu C.L."/>
            <person name="Osoegawa K."/>
            <person name="de Jong P.J."/>
            <person name="Hrdy I."/>
            <person name="Horvathova L."/>
            <person name="Zubacova Z."/>
            <person name="Dolezal P."/>
            <person name="Malik S.B."/>
            <person name="Logsdon J.M. Jr."/>
            <person name="Henze K."/>
            <person name="Gupta A."/>
            <person name="Wang C.C."/>
            <person name="Dunne R.L."/>
            <person name="Upcroft J.A."/>
            <person name="Upcroft P."/>
            <person name="White O."/>
            <person name="Salzberg S.L."/>
            <person name="Tang P."/>
            <person name="Chiu C.-H."/>
            <person name="Lee Y.-S."/>
            <person name="Embley T.M."/>
            <person name="Coombs G.H."/>
            <person name="Mottram J.C."/>
            <person name="Tachezy J."/>
            <person name="Fraser-Liggett C.M."/>
            <person name="Johnson P.J."/>
        </authorList>
    </citation>
    <scope>NUCLEOTIDE SEQUENCE [LARGE SCALE GENOMIC DNA]</scope>
    <source>
        <strain evidence="4">G3</strain>
    </source>
</reference>
<dbReference type="InParanoid" id="A2DIY9"/>
<keyword evidence="5" id="KW-1185">Reference proteome</keyword>
<dbReference type="InterPro" id="IPR051550">
    <property type="entry name" value="SCF-Subunits/Alg-Epimerases"/>
</dbReference>
<keyword evidence="2" id="KW-0863">Zinc-finger</keyword>
<dbReference type="GO" id="GO:0006511">
    <property type="term" value="P:ubiquitin-dependent protein catabolic process"/>
    <property type="evidence" value="ECO:0000318"/>
    <property type="project" value="GO_Central"/>
</dbReference>
<dbReference type="OrthoDB" id="6105938at2759"/>
<dbReference type="InterPro" id="IPR013083">
    <property type="entry name" value="Znf_RING/FYVE/PHD"/>
</dbReference>
<dbReference type="STRING" id="5722.A2DIY9"/>